<reference evidence="2" key="1">
    <citation type="submission" date="2011-02" db="EMBL/GenBank/DDBJ databases">
        <title>The complete genome of Planctomyces brasiliensis DSM 5305.</title>
        <authorList>
            <person name="Lucas S."/>
            <person name="Copeland A."/>
            <person name="Lapidus A."/>
            <person name="Bruce D."/>
            <person name="Goodwin L."/>
            <person name="Pitluck S."/>
            <person name="Kyrpides N."/>
            <person name="Mavromatis K."/>
            <person name="Pagani I."/>
            <person name="Ivanova N."/>
            <person name="Ovchinnikova G."/>
            <person name="Lu M."/>
            <person name="Detter J.C."/>
            <person name="Han C."/>
            <person name="Land M."/>
            <person name="Hauser L."/>
            <person name="Markowitz V."/>
            <person name="Cheng J.-F."/>
            <person name="Hugenholtz P."/>
            <person name="Woyke T."/>
            <person name="Wu D."/>
            <person name="Tindall B."/>
            <person name="Pomrenke H.G."/>
            <person name="Brambilla E."/>
            <person name="Klenk H.-P."/>
            <person name="Eisen J.A."/>
        </authorList>
    </citation>
    <scope>NUCLEOTIDE SEQUENCE [LARGE SCALE GENOMIC DNA]</scope>
    <source>
        <strain evidence="2">ATCC 49424 / DSM 5305 / JCM 21570 / NBRC 103401 / IFAM 1448</strain>
    </source>
</reference>
<protein>
    <submittedName>
        <fullName evidence="1">Uncharacterized protein</fullName>
    </submittedName>
</protein>
<proteinExistence type="predicted"/>
<dbReference type="KEGG" id="pbs:Plabr_0272"/>
<dbReference type="EMBL" id="CP002546">
    <property type="protein sequence ID" value="ADY57901.1"/>
    <property type="molecule type" value="Genomic_DNA"/>
</dbReference>
<dbReference type="HOGENOM" id="CLU_2047987_0_0_0"/>
<organism evidence="1 2">
    <name type="scientific">Rubinisphaera brasiliensis (strain ATCC 49424 / DSM 5305 / JCM 21570 / IAM 15109 / NBRC 103401 / IFAM 1448)</name>
    <name type="common">Planctomyces brasiliensis</name>
    <dbReference type="NCBI Taxonomy" id="756272"/>
    <lineage>
        <taxon>Bacteria</taxon>
        <taxon>Pseudomonadati</taxon>
        <taxon>Planctomycetota</taxon>
        <taxon>Planctomycetia</taxon>
        <taxon>Planctomycetales</taxon>
        <taxon>Planctomycetaceae</taxon>
        <taxon>Rubinisphaera</taxon>
    </lineage>
</organism>
<evidence type="ECO:0000313" key="1">
    <source>
        <dbReference type="EMBL" id="ADY57901.1"/>
    </source>
</evidence>
<keyword evidence="2" id="KW-1185">Reference proteome</keyword>
<gene>
    <name evidence="1" type="ordered locus">Plabr_0272</name>
</gene>
<name>F0SPJ7_RUBBR</name>
<dbReference type="Proteomes" id="UP000006860">
    <property type="component" value="Chromosome"/>
</dbReference>
<accession>F0SPJ7</accession>
<evidence type="ECO:0000313" key="2">
    <source>
        <dbReference type="Proteomes" id="UP000006860"/>
    </source>
</evidence>
<sequence>MNPEDPNTWHTIADHPTLKAGQFDPSWYDGDASSDLGMLRNAAIGFLSRYSESKCELCLLDDCTMFVSVESKNSFRCVVYPAKADDGTPEYFVDIEGNNEELHFLSVNAFIEYVNCLNFR</sequence>
<dbReference type="AlphaFoldDB" id="F0SPJ7"/>
<dbReference type="STRING" id="756272.Plabr_0272"/>